<reference evidence="4" key="3">
    <citation type="submission" date="2017-10" db="EMBL/GenBank/DDBJ databases">
        <authorList>
            <person name="Banno H."/>
            <person name="Chua N.-H."/>
        </authorList>
    </citation>
    <scope>NUCLEOTIDE SEQUENCE [LARGE SCALE GENOMIC DNA]</scope>
    <source>
        <strain evidence="4">Kuenenia_mbr1_ru-nijmegen</strain>
    </source>
</reference>
<dbReference type="OrthoDB" id="9799321at2"/>
<keyword evidence="2" id="KW-0012">Acyltransferase</keyword>
<dbReference type="Pfam" id="PF13302">
    <property type="entry name" value="Acetyltransf_3"/>
    <property type="match status" value="1"/>
</dbReference>
<proteinExistence type="predicted"/>
<sequence length="184" mass="20903">MKSKFELTDGNIIIRPCQLKDAAVIYEGVRDSIEEMIKWAPWCHPDYSMSDCTSWLSTRAQMWSDGIEYDFVIFDTKDNTFLGGCVLDQINRKHNFANLGYWIRSSRTGQGIATATVKLLSRFGLETIGFTRLEIVVAVPNKASQRVAEKAGAVREGILRNRHVVRDTIYDSVLFSIVPHDLQK</sequence>
<gene>
    <name evidence="2" type="primary">rimL</name>
    <name evidence="3" type="ORF">KsCSTR_38990</name>
    <name evidence="4" type="ORF">KSMBR1_3207</name>
    <name evidence="2" type="ORF">kustb0198</name>
</gene>
<evidence type="ECO:0000313" key="5">
    <source>
        <dbReference type="Proteomes" id="UP000221734"/>
    </source>
</evidence>
<dbReference type="EC" id="2.3.1.1" evidence="2 3"/>
<dbReference type="InterPro" id="IPR000182">
    <property type="entry name" value="GNAT_dom"/>
</dbReference>
<dbReference type="PANTHER" id="PTHR43441">
    <property type="entry name" value="RIBOSOMAL-PROTEIN-SERINE ACETYLTRANSFERASE"/>
    <property type="match status" value="1"/>
</dbReference>
<evidence type="ECO:0000313" key="2">
    <source>
        <dbReference type="EMBL" id="CAJ70943.1"/>
    </source>
</evidence>
<dbReference type="AlphaFoldDB" id="Q1PUN3"/>
<name>Q1PUN3_KUEST</name>
<dbReference type="EMBL" id="CP049055">
    <property type="protein sequence ID" value="QII13278.1"/>
    <property type="molecule type" value="Genomic_DNA"/>
</dbReference>
<reference evidence="2" key="2">
    <citation type="submission" date="2006-01" db="EMBL/GenBank/DDBJ databases">
        <authorList>
            <person name="Genoscope"/>
        </authorList>
    </citation>
    <scope>NUCLEOTIDE SEQUENCE</scope>
</reference>
<protein>
    <submittedName>
        <fullName evidence="3">Putative ribosomal-protein-serine acetyltransferase</fullName>
        <ecNumber evidence="2 3">2.3.1.1</ecNumber>
    </submittedName>
    <submittedName>
        <fullName evidence="2">Similar to ribosomal-protein-serine acetyltransferase</fullName>
    </submittedName>
</protein>
<evidence type="ECO:0000259" key="1">
    <source>
        <dbReference type="PROSITE" id="PS51186"/>
    </source>
</evidence>
<dbReference type="GO" id="GO:1990189">
    <property type="term" value="F:protein N-terminal-serine acetyltransferase activity"/>
    <property type="evidence" value="ECO:0007669"/>
    <property type="project" value="TreeGrafter"/>
</dbReference>
<reference evidence="2" key="1">
    <citation type="journal article" date="2006" name="Nature">
        <title>Deciphering the evolution and metabolism of an anammox bacterium from a community genome.</title>
        <authorList>
            <person name="Strous M."/>
            <person name="Pelletier E."/>
            <person name="Mangenot S."/>
            <person name="Rattei T."/>
            <person name="Lehner A."/>
            <person name="Taylor M.W."/>
            <person name="Horn M."/>
            <person name="Daims H."/>
            <person name="Bartol-Mavel D."/>
            <person name="Wincker P."/>
            <person name="Barbe V."/>
            <person name="Fonknechten N."/>
            <person name="Vallenet D."/>
            <person name="Segurens B."/>
            <person name="Schenowitz-Truong C."/>
            <person name="Medigue C."/>
            <person name="Collingro A."/>
            <person name="Snel B."/>
            <person name="Dutilh B.E."/>
            <person name="OpDenCamp H.J.M."/>
            <person name="vanDerDrift C."/>
            <person name="Cirpus I."/>
            <person name="vanDePas-Schoonen K.T."/>
            <person name="Harhangi H.R."/>
            <person name="vanNiftrik L."/>
            <person name="Schmid M."/>
            <person name="Keltjens J."/>
            <person name="vanDeVossenberg J."/>
            <person name="Kartal B."/>
            <person name="Meier H."/>
            <person name="Frishman D."/>
            <person name="Huynen M.A."/>
            <person name="Mewes H."/>
            <person name="Weissenbach J."/>
            <person name="Jetten M.S.M."/>
            <person name="Wagner M."/>
            <person name="LePaslier D."/>
        </authorList>
    </citation>
    <scope>NUCLEOTIDE SEQUENCE</scope>
</reference>
<dbReference type="SUPFAM" id="SSF55729">
    <property type="entry name" value="Acyl-CoA N-acyltransferases (Nat)"/>
    <property type="match status" value="1"/>
</dbReference>
<dbReference type="EMBL" id="CT573074">
    <property type="protein sequence ID" value="CAJ70943.1"/>
    <property type="molecule type" value="Genomic_DNA"/>
</dbReference>
<feature type="domain" description="N-acetyltransferase" evidence="1">
    <location>
        <begin position="12"/>
        <end position="176"/>
    </location>
</feature>
<keyword evidence="2" id="KW-0808">Transferase</keyword>
<reference evidence="5" key="4">
    <citation type="submission" date="2017-10" db="EMBL/GenBank/DDBJ databases">
        <authorList>
            <person name="Frank J."/>
        </authorList>
    </citation>
    <scope>NUCLEOTIDE SEQUENCE [LARGE SCALE GENOMIC DNA]</scope>
</reference>
<dbReference type="GO" id="GO:0008999">
    <property type="term" value="F:protein-N-terminal-alanine acetyltransferase activity"/>
    <property type="evidence" value="ECO:0007669"/>
    <property type="project" value="TreeGrafter"/>
</dbReference>
<keyword evidence="5" id="KW-1185">Reference proteome</keyword>
<evidence type="ECO:0000313" key="3">
    <source>
        <dbReference type="EMBL" id="QII13278.1"/>
    </source>
</evidence>
<organism evidence="2">
    <name type="scientific">Kuenenia stuttgartiensis</name>
    <dbReference type="NCBI Taxonomy" id="174633"/>
    <lineage>
        <taxon>Bacteria</taxon>
        <taxon>Pseudomonadati</taxon>
        <taxon>Planctomycetota</taxon>
        <taxon>Candidatus Brocadiia</taxon>
        <taxon>Candidatus Brocadiales</taxon>
        <taxon>Candidatus Brocadiaceae</taxon>
        <taxon>Candidatus Kuenenia</taxon>
    </lineage>
</organism>
<dbReference type="KEGG" id="kst:KSMBR1_3207"/>
<reference evidence="3 6" key="5">
    <citation type="submission" date="2020-02" db="EMBL/GenBank/DDBJ databases">
        <title>Newly sequenced genome of strain CSTR1 showed variability in Candidatus Kuenenia stuttgartiensis genomes.</title>
        <authorList>
            <person name="Ding C."/>
            <person name="Adrian L."/>
        </authorList>
    </citation>
    <scope>NUCLEOTIDE SEQUENCE [LARGE SCALE GENOMIC DNA]</scope>
    <source>
        <strain evidence="3 6">CSTR1</strain>
    </source>
</reference>
<dbReference type="InterPro" id="IPR051908">
    <property type="entry name" value="Ribosomal_N-acetyltransferase"/>
</dbReference>
<dbReference type="PROSITE" id="PS51186">
    <property type="entry name" value="GNAT"/>
    <property type="match status" value="1"/>
</dbReference>
<evidence type="ECO:0000313" key="4">
    <source>
        <dbReference type="EMBL" id="SOH05684.1"/>
    </source>
</evidence>
<dbReference type="Proteomes" id="UP000501926">
    <property type="component" value="Chromosome"/>
</dbReference>
<dbReference type="Proteomes" id="UP000221734">
    <property type="component" value="Chromosome Kuenenia_stuttgartiensis_MBR1"/>
</dbReference>
<dbReference type="PANTHER" id="PTHR43441:SF10">
    <property type="entry name" value="ACETYLTRANSFERASE"/>
    <property type="match status" value="1"/>
</dbReference>
<dbReference type="GO" id="GO:0005737">
    <property type="term" value="C:cytoplasm"/>
    <property type="evidence" value="ECO:0007669"/>
    <property type="project" value="TreeGrafter"/>
</dbReference>
<dbReference type="Gene3D" id="3.40.630.30">
    <property type="match status" value="1"/>
</dbReference>
<dbReference type="InterPro" id="IPR016181">
    <property type="entry name" value="Acyl_CoA_acyltransferase"/>
</dbReference>
<dbReference type="EMBL" id="LT934425">
    <property type="protein sequence ID" value="SOH05684.1"/>
    <property type="molecule type" value="Genomic_DNA"/>
</dbReference>
<dbReference type="RefSeq" id="WP_099326222.1">
    <property type="nucleotide sequence ID" value="NZ_CP049055.1"/>
</dbReference>
<accession>Q1PUN3</accession>
<evidence type="ECO:0000313" key="6">
    <source>
        <dbReference type="Proteomes" id="UP000501926"/>
    </source>
</evidence>